<dbReference type="PANTHER" id="PTHR30204">
    <property type="entry name" value="REDOX-CYCLING DRUG-SENSING TRANSCRIPTIONAL ACTIVATOR SOXR"/>
    <property type="match status" value="1"/>
</dbReference>
<evidence type="ECO:0000256" key="1">
    <source>
        <dbReference type="ARBA" id="ARBA00023015"/>
    </source>
</evidence>
<dbReference type="GeneID" id="93396503"/>
<dbReference type="Pfam" id="PF00376">
    <property type="entry name" value="MerR"/>
    <property type="match status" value="1"/>
</dbReference>
<dbReference type="PROSITE" id="PS00552">
    <property type="entry name" value="HTH_MERR_1"/>
    <property type="match status" value="1"/>
</dbReference>
<dbReference type="InterPro" id="IPR011788">
    <property type="entry name" value="ZntR"/>
</dbReference>
<dbReference type="Pfam" id="PF09278">
    <property type="entry name" value="MerR-DNA-bind"/>
    <property type="match status" value="1"/>
</dbReference>
<feature type="domain" description="HTH merR-type" evidence="4">
    <location>
        <begin position="1"/>
        <end position="70"/>
    </location>
</feature>
<dbReference type="InterPro" id="IPR047057">
    <property type="entry name" value="MerR_fam"/>
</dbReference>
<gene>
    <name evidence="6" type="primary">zntR</name>
    <name evidence="6" type="ORF">IC627_14435</name>
    <name evidence="5" type="ORF">PDPUS_1_00267</name>
</gene>
<dbReference type="InterPro" id="IPR000551">
    <property type="entry name" value="MerR-type_HTH_dom"/>
</dbReference>
<protein>
    <submittedName>
        <fullName evidence="5">HTH-type transcriptional regulator ZntR</fullName>
    </submittedName>
    <submittedName>
        <fullName evidence="6">Zn(2+)-responsive transcriptional regulator</fullName>
    </submittedName>
</protein>
<dbReference type="InterPro" id="IPR015358">
    <property type="entry name" value="Tscrpt_reg_MerR_DNA-bd"/>
</dbReference>
<dbReference type="SMART" id="SM00422">
    <property type="entry name" value="HTH_MERR"/>
    <property type="match status" value="1"/>
</dbReference>
<dbReference type="NCBIfam" id="NF007069">
    <property type="entry name" value="PRK09514.1"/>
    <property type="match status" value="1"/>
</dbReference>
<dbReference type="Gene3D" id="1.10.1660.10">
    <property type="match status" value="1"/>
</dbReference>
<reference evidence="7" key="2">
    <citation type="submission" date="2017-05" db="EMBL/GenBank/DDBJ databases">
        <title>Whole genome sequence of fish pathogenic bacteria, Photobacterium damselae subsp. piscicida, strain 91-197, isolated from hybrid striped bass (Morone sp.) in USA.</title>
        <authorList>
            <person name="Teru Y."/>
            <person name="Hikima J."/>
            <person name="Kono T."/>
            <person name="Sakai M."/>
            <person name="Takano T."/>
            <person name="Hawke J.P."/>
            <person name="Takeyama H."/>
            <person name="Aoki T."/>
        </authorList>
    </citation>
    <scope>NUCLEOTIDE SEQUENCE [LARGE SCALE GENOMIC DNA]</scope>
    <source>
        <strain evidence="7">91-197</strain>
    </source>
</reference>
<reference evidence="6 8" key="3">
    <citation type="submission" date="2020-09" db="EMBL/GenBank/DDBJ databases">
        <title>Complete, closed and curated genome sequences of Photobacterium damselae subsp. piscicida isolates from Australia indicate localised evolution and additional plasmid-borne pathogenicity mechanisms.</title>
        <authorList>
            <person name="Baseggio L."/>
            <person name="Silayeva O."/>
            <person name="Buller N."/>
            <person name="Landos M."/>
            <person name="Engelstaedter J."/>
            <person name="Barnes A.C."/>
        </authorList>
    </citation>
    <scope>NUCLEOTIDE SEQUENCE [LARGE SCALE GENOMIC DNA]</scope>
    <source>
        <strain evidence="6 8">AS-16-0540-1</strain>
    </source>
</reference>
<dbReference type="Proteomes" id="UP000516656">
    <property type="component" value="Chromosome 1"/>
</dbReference>
<dbReference type="SUPFAM" id="SSF46955">
    <property type="entry name" value="Putative DNA-binding domain"/>
    <property type="match status" value="1"/>
</dbReference>
<evidence type="ECO:0000259" key="4">
    <source>
        <dbReference type="PROSITE" id="PS50937"/>
    </source>
</evidence>
<dbReference type="Proteomes" id="UP000218676">
    <property type="component" value="Chromosome 1"/>
</dbReference>
<dbReference type="GO" id="GO:0003700">
    <property type="term" value="F:DNA-binding transcription factor activity"/>
    <property type="evidence" value="ECO:0007669"/>
    <property type="project" value="InterPro"/>
</dbReference>
<keyword evidence="3" id="KW-0804">Transcription</keyword>
<dbReference type="PROSITE" id="PS50937">
    <property type="entry name" value="HTH_MERR_2"/>
    <property type="match status" value="1"/>
</dbReference>
<reference evidence="5" key="1">
    <citation type="journal article" date="2017" name="Genome Announc.">
        <title>Whole-Genome Sequence of Photobacterium damselae subsp. piscicida Strain 91-197, Isolated from Hybrid Striped Bass (Morone sp.) in the United States.</title>
        <authorList>
            <person name="Teru Y."/>
            <person name="Hikima J."/>
            <person name="Kono T."/>
            <person name="Sakai M."/>
            <person name="Takano T."/>
            <person name="Hawke J.P."/>
            <person name="Takeyama H."/>
            <person name="Aoki T."/>
        </authorList>
    </citation>
    <scope>NUCLEOTIDE SEQUENCE</scope>
    <source>
        <strain evidence="5">91-197</strain>
    </source>
</reference>
<organism evidence="5 7">
    <name type="scientific">Photobacterium damsela subsp. piscicida</name>
    <name type="common">Pasteurella piscicida</name>
    <dbReference type="NCBI Taxonomy" id="38294"/>
    <lineage>
        <taxon>Bacteria</taxon>
        <taxon>Pseudomonadati</taxon>
        <taxon>Pseudomonadota</taxon>
        <taxon>Gammaproteobacteria</taxon>
        <taxon>Vibrionales</taxon>
        <taxon>Vibrionaceae</taxon>
        <taxon>Photobacterium</taxon>
    </lineage>
</organism>
<sequence length="161" mass="17954">MYLIGQLAKLCNVSSDTLRFYEKNHLIVPAGRSESGYRLYSEDNLSRVRFILRAKAIGLSLDEIRELLDIRLEASQHSCAEVKAITQAKLAEVDGKIAELQRIRGALKKINDACCGHIDDDASHCSILEALTDEHGTPEEVVKEESRCCGRHPESCDKLKS</sequence>
<evidence type="ECO:0000313" key="7">
    <source>
        <dbReference type="Proteomes" id="UP000218676"/>
    </source>
</evidence>
<dbReference type="PRINTS" id="PR00040">
    <property type="entry name" value="HTHMERR"/>
</dbReference>
<dbReference type="CDD" id="cd04770">
    <property type="entry name" value="HTH_HMRTR"/>
    <property type="match status" value="1"/>
</dbReference>
<dbReference type="InterPro" id="IPR009061">
    <property type="entry name" value="DNA-bd_dom_put_sf"/>
</dbReference>
<evidence type="ECO:0000313" key="8">
    <source>
        <dbReference type="Proteomes" id="UP000516656"/>
    </source>
</evidence>
<dbReference type="EMBL" id="AP018045">
    <property type="protein sequence ID" value="BAX51642.1"/>
    <property type="molecule type" value="Genomic_DNA"/>
</dbReference>
<dbReference type="PANTHER" id="PTHR30204:SF92">
    <property type="entry name" value="HTH-TYPE TRANSCRIPTIONAL REGULATOR ZNTR"/>
    <property type="match status" value="1"/>
</dbReference>
<dbReference type="GO" id="GO:0008270">
    <property type="term" value="F:zinc ion binding"/>
    <property type="evidence" value="ECO:0007669"/>
    <property type="project" value="InterPro"/>
</dbReference>
<evidence type="ECO:0000256" key="3">
    <source>
        <dbReference type="ARBA" id="ARBA00023163"/>
    </source>
</evidence>
<dbReference type="RefSeq" id="WP_036764534.1">
    <property type="nucleotide sequence ID" value="NZ_AP018045.1"/>
</dbReference>
<dbReference type="GO" id="GO:0003677">
    <property type="term" value="F:DNA binding"/>
    <property type="evidence" value="ECO:0007669"/>
    <property type="project" value="UniProtKB-KW"/>
</dbReference>
<dbReference type="GO" id="GO:0006351">
    <property type="term" value="P:DNA-templated transcription"/>
    <property type="evidence" value="ECO:0007669"/>
    <property type="project" value="InterPro"/>
</dbReference>
<dbReference type="AlphaFoldDB" id="A0A1Q9H043"/>
<evidence type="ECO:0000313" key="6">
    <source>
        <dbReference type="EMBL" id="QOD56359.1"/>
    </source>
</evidence>
<keyword evidence="1" id="KW-0805">Transcription regulation</keyword>
<dbReference type="EMBL" id="CP061854">
    <property type="protein sequence ID" value="QOD56359.1"/>
    <property type="molecule type" value="Genomic_DNA"/>
</dbReference>
<evidence type="ECO:0000256" key="2">
    <source>
        <dbReference type="ARBA" id="ARBA00023125"/>
    </source>
</evidence>
<keyword evidence="2" id="KW-0238">DNA-binding</keyword>
<dbReference type="NCBIfam" id="TIGR02043">
    <property type="entry name" value="ZntR"/>
    <property type="match status" value="1"/>
</dbReference>
<name>A0A1Q9H043_PHODP</name>
<accession>A0A1Q9H043</accession>
<evidence type="ECO:0000313" key="5">
    <source>
        <dbReference type="EMBL" id="BAX51642.1"/>
    </source>
</evidence>
<proteinExistence type="predicted"/>